<keyword evidence="5 7" id="KW-1133">Transmembrane helix</keyword>
<keyword evidence="8" id="KW-0969">Cilium</keyword>
<dbReference type="GO" id="GO:0005886">
    <property type="term" value="C:plasma membrane"/>
    <property type="evidence" value="ECO:0007669"/>
    <property type="project" value="UniProtKB-SubCell"/>
</dbReference>
<evidence type="ECO:0000256" key="2">
    <source>
        <dbReference type="ARBA" id="ARBA00009772"/>
    </source>
</evidence>
<evidence type="ECO:0000256" key="3">
    <source>
        <dbReference type="ARBA" id="ARBA00022475"/>
    </source>
</evidence>
<evidence type="ECO:0000313" key="8">
    <source>
        <dbReference type="EMBL" id="MBS0123651.1"/>
    </source>
</evidence>
<accession>A0A8J7WDF0</accession>
<dbReference type="EMBL" id="JAGTUU010000002">
    <property type="protein sequence ID" value="MBS0123651.1"/>
    <property type="molecule type" value="Genomic_DNA"/>
</dbReference>
<evidence type="ECO:0000256" key="1">
    <source>
        <dbReference type="ARBA" id="ARBA00004651"/>
    </source>
</evidence>
<evidence type="ECO:0000256" key="4">
    <source>
        <dbReference type="ARBA" id="ARBA00022692"/>
    </source>
</evidence>
<dbReference type="AlphaFoldDB" id="A0A8J7WDF0"/>
<feature type="transmembrane region" description="Helical" evidence="7">
    <location>
        <begin position="181"/>
        <end position="201"/>
    </location>
</feature>
<feature type="transmembrane region" description="Helical" evidence="7">
    <location>
        <begin position="85"/>
        <end position="107"/>
    </location>
</feature>
<evidence type="ECO:0000256" key="7">
    <source>
        <dbReference type="SAM" id="Phobius"/>
    </source>
</evidence>
<organism evidence="8 9">
    <name type="scientific">Thetidibacter halocola</name>
    <dbReference type="NCBI Taxonomy" id="2827239"/>
    <lineage>
        <taxon>Bacteria</taxon>
        <taxon>Pseudomonadati</taxon>
        <taxon>Pseudomonadota</taxon>
        <taxon>Alphaproteobacteria</taxon>
        <taxon>Rhodobacterales</taxon>
        <taxon>Roseobacteraceae</taxon>
        <taxon>Thetidibacter</taxon>
    </lineage>
</organism>
<dbReference type="InterPro" id="IPR002010">
    <property type="entry name" value="T3SS_IM_R"/>
</dbReference>
<sequence>MIPLDQILAGTSGVAAGVVVVFIRVATMCVVLPGFGEQSLSVRVKLVLALLLTAAVAPAALPSLPPVQPQLDVFVTALATETLSGLFLGLMLRLFVHAIQIAGAIAAQSTSLSQLMGQAGADPLPAMGHILTVAALALLMLTGFHVKAAAYVILSYDILPALTFPDPAAVAEAGRTRVGQAFMLGFTLAAPFVILSVLYNLTLGVINKAMPQLMVAFVGAPVITLGSIALLFVAAPFMLVAWLAAFEAFLAAPFR</sequence>
<dbReference type="PANTHER" id="PTHR30065:SF8">
    <property type="entry name" value="FLAGELLAR BIOSYNTHETIC PROTEIN FLIR"/>
    <property type="match status" value="1"/>
</dbReference>
<feature type="transmembrane region" description="Helical" evidence="7">
    <location>
        <begin position="12"/>
        <end position="34"/>
    </location>
</feature>
<reference evidence="8" key="1">
    <citation type="submission" date="2021-04" db="EMBL/GenBank/DDBJ databases">
        <authorList>
            <person name="Yoon J."/>
        </authorList>
    </citation>
    <scope>NUCLEOTIDE SEQUENCE</scope>
    <source>
        <strain evidence="8">KMU-90</strain>
    </source>
</reference>
<dbReference type="Pfam" id="PF01311">
    <property type="entry name" value="Bac_export_1"/>
    <property type="match status" value="1"/>
</dbReference>
<feature type="transmembrane region" description="Helical" evidence="7">
    <location>
        <begin position="213"/>
        <end position="245"/>
    </location>
</feature>
<feature type="transmembrane region" description="Helical" evidence="7">
    <location>
        <begin position="128"/>
        <end position="154"/>
    </location>
</feature>
<evidence type="ECO:0000313" key="9">
    <source>
        <dbReference type="Proteomes" id="UP000681356"/>
    </source>
</evidence>
<evidence type="ECO:0000256" key="5">
    <source>
        <dbReference type="ARBA" id="ARBA00022989"/>
    </source>
</evidence>
<comment type="similarity">
    <text evidence="2">Belongs to the FliR/MopE/SpaR family.</text>
</comment>
<keyword evidence="3" id="KW-1003">Cell membrane</keyword>
<gene>
    <name evidence="8" type="ORF">KB874_05840</name>
</gene>
<comment type="caution">
    <text evidence="8">The sequence shown here is derived from an EMBL/GenBank/DDBJ whole genome shotgun (WGS) entry which is preliminary data.</text>
</comment>
<keyword evidence="9" id="KW-1185">Reference proteome</keyword>
<keyword evidence="6 7" id="KW-0472">Membrane</keyword>
<evidence type="ECO:0000256" key="6">
    <source>
        <dbReference type="ARBA" id="ARBA00023136"/>
    </source>
</evidence>
<keyword evidence="4 7" id="KW-0812">Transmembrane</keyword>
<name>A0A8J7WDF0_9RHOB</name>
<dbReference type="Proteomes" id="UP000681356">
    <property type="component" value="Unassembled WGS sequence"/>
</dbReference>
<proteinExistence type="inferred from homology"/>
<keyword evidence="8" id="KW-0966">Cell projection</keyword>
<dbReference type="PANTHER" id="PTHR30065">
    <property type="entry name" value="FLAGELLAR BIOSYNTHETIC PROTEIN FLIR"/>
    <property type="match status" value="1"/>
</dbReference>
<feature type="transmembrane region" description="Helical" evidence="7">
    <location>
        <begin position="46"/>
        <end position="65"/>
    </location>
</feature>
<dbReference type="PRINTS" id="PR00953">
    <property type="entry name" value="TYPE3IMRPROT"/>
</dbReference>
<protein>
    <submittedName>
        <fullName evidence="8">Flagellar biosynthetic protein FliR</fullName>
    </submittedName>
</protein>
<comment type="subcellular location">
    <subcellularLocation>
        <location evidence="1">Cell membrane</location>
        <topology evidence="1">Multi-pass membrane protein</topology>
    </subcellularLocation>
</comment>
<keyword evidence="8" id="KW-0282">Flagellum</keyword>
<dbReference type="GO" id="GO:0006605">
    <property type="term" value="P:protein targeting"/>
    <property type="evidence" value="ECO:0007669"/>
    <property type="project" value="InterPro"/>
</dbReference>
<dbReference type="RefSeq" id="WP_212535617.1">
    <property type="nucleotide sequence ID" value="NZ_JAGTUU010000002.1"/>
</dbReference>